<accession>A0ABQ9NKD7</accession>
<feature type="region of interest" description="Disordered" evidence="2">
    <location>
        <begin position="1"/>
        <end position="21"/>
    </location>
</feature>
<keyword evidence="4" id="KW-1185">Reference proteome</keyword>
<name>A0ABQ9NKD7_9PEZI</name>
<dbReference type="PANTHER" id="PTHR31996">
    <property type="entry name" value="COILED-COIL DOMAIN-CONTAINING PROTEIN 115"/>
    <property type="match status" value="1"/>
</dbReference>
<organism evidence="3 4">
    <name type="scientific">Coniosporium apollinis</name>
    <dbReference type="NCBI Taxonomy" id="61459"/>
    <lineage>
        <taxon>Eukaryota</taxon>
        <taxon>Fungi</taxon>
        <taxon>Dikarya</taxon>
        <taxon>Ascomycota</taxon>
        <taxon>Pezizomycotina</taxon>
        <taxon>Dothideomycetes</taxon>
        <taxon>Dothideomycetes incertae sedis</taxon>
        <taxon>Coniosporium</taxon>
    </lineage>
</organism>
<feature type="region of interest" description="Disordered" evidence="2">
    <location>
        <begin position="100"/>
        <end position="156"/>
    </location>
</feature>
<gene>
    <name evidence="3" type="ORF">H2201_007658</name>
</gene>
<dbReference type="InterPro" id="IPR040357">
    <property type="entry name" value="Vma22/CCDC115"/>
</dbReference>
<evidence type="ECO:0000256" key="1">
    <source>
        <dbReference type="ARBA" id="ARBA00093634"/>
    </source>
</evidence>
<dbReference type="Proteomes" id="UP001172684">
    <property type="component" value="Unassembled WGS sequence"/>
</dbReference>
<sequence>MAETLPTPPPELADPPSAPSRDALLDKLDTLLERYLCLLDEYQTARQQLQEHLSAGYISLAQANFNAPRSVRYGRDYYDSRMQATRRVVVSTADNKQTIETKALESTASAADTSPPAANLHDPDAKETKQAESRDADPTQPTQQGKPQPKDPITMFGILTPPALRAAQSSFVKAVEGPVPRLVELMGRLRGLEVEVGRARKALRKAEG</sequence>
<evidence type="ECO:0000313" key="4">
    <source>
        <dbReference type="Proteomes" id="UP001172684"/>
    </source>
</evidence>
<dbReference type="PANTHER" id="PTHR31996:SF2">
    <property type="entry name" value="COILED-COIL DOMAIN-CONTAINING PROTEIN 115"/>
    <property type="match status" value="1"/>
</dbReference>
<feature type="compositionally biased region" description="Low complexity" evidence="2">
    <location>
        <begin position="138"/>
        <end position="147"/>
    </location>
</feature>
<evidence type="ECO:0000256" key="2">
    <source>
        <dbReference type="SAM" id="MobiDB-lite"/>
    </source>
</evidence>
<feature type="compositionally biased region" description="Pro residues" evidence="2">
    <location>
        <begin position="1"/>
        <end position="18"/>
    </location>
</feature>
<protein>
    <recommendedName>
        <fullName evidence="1">Vacuolar ATPase assembly protein VMA22</fullName>
    </recommendedName>
</protein>
<reference evidence="3" key="1">
    <citation type="submission" date="2022-10" db="EMBL/GenBank/DDBJ databases">
        <title>Culturing micro-colonial fungi from biological soil crusts in the Mojave desert and describing Neophaeococcomyces mojavensis, and introducing the new genera and species Taxawa tesnikishii.</title>
        <authorList>
            <person name="Kurbessoian T."/>
            <person name="Stajich J.E."/>
        </authorList>
    </citation>
    <scope>NUCLEOTIDE SEQUENCE</scope>
    <source>
        <strain evidence="3">TK_1</strain>
    </source>
</reference>
<dbReference type="EMBL" id="JAPDRL010000083">
    <property type="protein sequence ID" value="KAJ9658800.1"/>
    <property type="molecule type" value="Genomic_DNA"/>
</dbReference>
<dbReference type="Pfam" id="PF21730">
    <property type="entry name" value="Vma22_CCDC115"/>
    <property type="match status" value="1"/>
</dbReference>
<dbReference type="Gene3D" id="1.10.287.3240">
    <property type="match status" value="1"/>
</dbReference>
<feature type="compositionally biased region" description="Basic and acidic residues" evidence="2">
    <location>
        <begin position="121"/>
        <end position="137"/>
    </location>
</feature>
<feature type="compositionally biased region" description="Low complexity" evidence="2">
    <location>
        <begin position="106"/>
        <end position="118"/>
    </location>
</feature>
<evidence type="ECO:0000313" key="3">
    <source>
        <dbReference type="EMBL" id="KAJ9658800.1"/>
    </source>
</evidence>
<proteinExistence type="predicted"/>
<comment type="caution">
    <text evidence="3">The sequence shown here is derived from an EMBL/GenBank/DDBJ whole genome shotgun (WGS) entry which is preliminary data.</text>
</comment>